<dbReference type="InterPro" id="IPR029767">
    <property type="entry name" value="WecB-like"/>
</dbReference>
<dbReference type="EMBL" id="FUYP01000029">
    <property type="protein sequence ID" value="SKB91581.1"/>
    <property type="molecule type" value="Genomic_DNA"/>
</dbReference>
<evidence type="ECO:0000256" key="2">
    <source>
        <dbReference type="ARBA" id="ARBA00036080"/>
    </source>
</evidence>
<sequence>MPADLKVLTVFGTRPEAIKMAPLIQQLSEAAEIDARVCVTAQHRRMLDQVLELFRITPDYDLDLMMPGQDLTDITSRVLSGLRPVLLQFQPAIVLVHGDTSTTLAASLAAYYQRIPVGHVEAGLRTGNNWSPWPEEVNRRVVGAIASLHFAPTERSQANLVAENIPPDRVHVTGNTVIDALQEIAQRIESNPTLEAELSRQFNLDEKRRLILVTGHRRESFGGGFERICAALAQLAQRPDVEIVYPVHLNPNVKKPVERLLSAQPNVRLISPQDYLPFVYLMNRASIILTDSGGIQEEAPSLGKPVLVMRDTTERPEAVEAGTVKLVGTDTRLIVESVCELLDDRAAYEKMSFAHNPYGDGQAAQRILSFIRQWFVQLNEKQGI</sequence>
<dbReference type="RefSeq" id="WP_079639847.1">
    <property type="nucleotide sequence ID" value="NZ_FUYP01000029.1"/>
</dbReference>
<dbReference type="CDD" id="cd03786">
    <property type="entry name" value="GTB_UDP-GlcNAc_2-Epimerase"/>
    <property type="match status" value="1"/>
</dbReference>
<protein>
    <recommendedName>
        <fullName evidence="4">UDP-N-acetylglucosamine 2-epimerase (non-hydrolyzing)</fullName>
        <ecNumber evidence="4">5.1.3.14</ecNumber>
    </recommendedName>
</protein>
<evidence type="ECO:0000256" key="3">
    <source>
        <dbReference type="ARBA" id="ARBA00038209"/>
    </source>
</evidence>
<dbReference type="Gene3D" id="3.40.50.2000">
    <property type="entry name" value="Glycogen Phosphorylase B"/>
    <property type="match status" value="2"/>
</dbReference>
<reference evidence="8" key="1">
    <citation type="submission" date="2017-02" db="EMBL/GenBank/DDBJ databases">
        <authorList>
            <person name="Varghese N."/>
            <person name="Submissions S."/>
        </authorList>
    </citation>
    <scope>NUCLEOTIDE SEQUENCE [LARGE SCALE GENOMIC DNA]</scope>
    <source>
        <strain evidence="8">R11H</strain>
    </source>
</reference>
<feature type="domain" description="UDP-N-acetylglucosamine 2-epimerase" evidence="6">
    <location>
        <begin position="26"/>
        <end position="371"/>
    </location>
</feature>
<accession>A0A1T5F616</accession>
<dbReference type="AlphaFoldDB" id="A0A1T5F616"/>
<dbReference type="Pfam" id="PF02350">
    <property type="entry name" value="Epimerase_2"/>
    <property type="match status" value="1"/>
</dbReference>
<comment type="similarity">
    <text evidence="3 5">Belongs to the UDP-N-acetylglucosamine 2-epimerase family.</text>
</comment>
<dbReference type="Proteomes" id="UP000190044">
    <property type="component" value="Unassembled WGS sequence"/>
</dbReference>
<evidence type="ECO:0000256" key="5">
    <source>
        <dbReference type="RuleBase" id="RU003513"/>
    </source>
</evidence>
<evidence type="ECO:0000256" key="1">
    <source>
        <dbReference type="ARBA" id="ARBA00023235"/>
    </source>
</evidence>
<name>A0A1T5F616_9SPHN</name>
<dbReference type="FunFam" id="3.40.50.2000:FF:000043">
    <property type="entry name" value="UDP-N-acetylglucosamine 2-epimerase"/>
    <property type="match status" value="1"/>
</dbReference>
<keyword evidence="1 5" id="KW-0413">Isomerase</keyword>
<evidence type="ECO:0000313" key="7">
    <source>
        <dbReference type="EMBL" id="SKB91581.1"/>
    </source>
</evidence>
<dbReference type="EC" id="5.1.3.14" evidence="4"/>
<proteinExistence type="inferred from homology"/>
<evidence type="ECO:0000256" key="4">
    <source>
        <dbReference type="ARBA" id="ARBA00038858"/>
    </source>
</evidence>
<evidence type="ECO:0000313" key="8">
    <source>
        <dbReference type="Proteomes" id="UP000190044"/>
    </source>
</evidence>
<dbReference type="InterPro" id="IPR003331">
    <property type="entry name" value="UDP_GlcNAc_Epimerase_2_dom"/>
</dbReference>
<dbReference type="NCBIfam" id="TIGR00236">
    <property type="entry name" value="wecB"/>
    <property type="match status" value="1"/>
</dbReference>
<comment type="catalytic activity">
    <reaction evidence="2">
        <text>UDP-N-acetyl-alpha-D-glucosamine = UDP-N-acetyl-alpha-D-mannosamine</text>
        <dbReference type="Rhea" id="RHEA:17213"/>
        <dbReference type="ChEBI" id="CHEBI:57705"/>
        <dbReference type="ChEBI" id="CHEBI:68623"/>
        <dbReference type="EC" id="5.1.3.14"/>
    </reaction>
</comment>
<dbReference type="GO" id="GO:0008761">
    <property type="term" value="F:UDP-N-acetylglucosamine 2-epimerase activity"/>
    <property type="evidence" value="ECO:0007669"/>
    <property type="project" value="UniProtKB-EC"/>
</dbReference>
<evidence type="ECO:0000259" key="6">
    <source>
        <dbReference type="Pfam" id="PF02350"/>
    </source>
</evidence>
<organism evidence="7 8">
    <name type="scientific">Sphingopyxis flava</name>
    <dbReference type="NCBI Taxonomy" id="1507287"/>
    <lineage>
        <taxon>Bacteria</taxon>
        <taxon>Pseudomonadati</taxon>
        <taxon>Pseudomonadota</taxon>
        <taxon>Alphaproteobacteria</taxon>
        <taxon>Sphingomonadales</taxon>
        <taxon>Sphingomonadaceae</taxon>
        <taxon>Sphingopyxis</taxon>
    </lineage>
</organism>
<dbReference type="PANTHER" id="PTHR43174">
    <property type="entry name" value="UDP-N-ACETYLGLUCOSAMINE 2-EPIMERASE"/>
    <property type="match status" value="1"/>
</dbReference>
<dbReference type="OrthoDB" id="9803238at2"/>
<dbReference type="SUPFAM" id="SSF53756">
    <property type="entry name" value="UDP-Glycosyltransferase/glycogen phosphorylase"/>
    <property type="match status" value="1"/>
</dbReference>
<gene>
    <name evidence="7" type="ORF">SAMN06295937_10297</name>
</gene>
<keyword evidence="8" id="KW-1185">Reference proteome</keyword>
<dbReference type="PANTHER" id="PTHR43174:SF2">
    <property type="entry name" value="UDP-N-ACETYLGLUCOSAMINE 2-EPIMERASE"/>
    <property type="match status" value="1"/>
</dbReference>